<organism evidence="1 2">
    <name type="scientific">Brachionus plicatilis</name>
    <name type="common">Marine rotifer</name>
    <name type="synonym">Brachionus muelleri</name>
    <dbReference type="NCBI Taxonomy" id="10195"/>
    <lineage>
        <taxon>Eukaryota</taxon>
        <taxon>Metazoa</taxon>
        <taxon>Spiralia</taxon>
        <taxon>Gnathifera</taxon>
        <taxon>Rotifera</taxon>
        <taxon>Eurotatoria</taxon>
        <taxon>Monogononta</taxon>
        <taxon>Pseudotrocha</taxon>
        <taxon>Ploima</taxon>
        <taxon>Brachionidae</taxon>
        <taxon>Brachionus</taxon>
    </lineage>
</organism>
<accession>A0A3M7PRJ3</accession>
<dbReference type="Proteomes" id="UP000276133">
    <property type="component" value="Unassembled WGS sequence"/>
</dbReference>
<evidence type="ECO:0000313" key="1">
    <source>
        <dbReference type="EMBL" id="RNA01752.1"/>
    </source>
</evidence>
<comment type="caution">
    <text evidence="1">The sequence shown here is derived from an EMBL/GenBank/DDBJ whole genome shotgun (WGS) entry which is preliminary data.</text>
</comment>
<dbReference type="EMBL" id="REGN01009182">
    <property type="protein sequence ID" value="RNA01752.1"/>
    <property type="molecule type" value="Genomic_DNA"/>
</dbReference>
<proteinExistence type="predicted"/>
<reference evidence="1 2" key="1">
    <citation type="journal article" date="2018" name="Sci. Rep.">
        <title>Genomic signatures of local adaptation to the degree of environmental predictability in rotifers.</title>
        <authorList>
            <person name="Franch-Gras L."/>
            <person name="Hahn C."/>
            <person name="Garcia-Roger E.M."/>
            <person name="Carmona M.J."/>
            <person name="Serra M."/>
            <person name="Gomez A."/>
        </authorList>
    </citation>
    <scope>NUCLEOTIDE SEQUENCE [LARGE SCALE GENOMIC DNA]</scope>
    <source>
        <strain evidence="1">HYR1</strain>
    </source>
</reference>
<sequence>MPFYVFKIKLSPLNRDRINYVNILAASFIRPFNFEIYEKRKLFSLVPIKKKTLYFVYWDCFIRLRPPYLKRKGLYKE</sequence>
<name>A0A3M7PRJ3_BRAPC</name>
<keyword evidence="2" id="KW-1185">Reference proteome</keyword>
<evidence type="ECO:0000313" key="2">
    <source>
        <dbReference type="Proteomes" id="UP000276133"/>
    </source>
</evidence>
<protein>
    <submittedName>
        <fullName evidence="1">Uncharacterized protein</fullName>
    </submittedName>
</protein>
<dbReference type="AlphaFoldDB" id="A0A3M7PRJ3"/>
<gene>
    <name evidence="1" type="ORF">BpHYR1_031682</name>
</gene>